<dbReference type="SMART" id="SM00267">
    <property type="entry name" value="GGDEF"/>
    <property type="match status" value="1"/>
</dbReference>
<dbReference type="InterPro" id="IPR050469">
    <property type="entry name" value="Diguanylate_Cyclase"/>
</dbReference>
<reference evidence="6 7" key="1">
    <citation type="submission" date="2019-12" db="EMBL/GenBank/DDBJ databases">
        <title>Shewanella insulae sp. nov., isolated from a tidal flat.</title>
        <authorList>
            <person name="Yoon J.-H."/>
        </authorList>
    </citation>
    <scope>NUCLEOTIDE SEQUENCE [LARGE SCALE GENOMIC DNA]</scope>
    <source>
        <strain evidence="6 7">JBTF-M18</strain>
    </source>
</reference>
<dbReference type="GO" id="GO:0052621">
    <property type="term" value="F:diguanylate cyclase activity"/>
    <property type="evidence" value="ECO:0007669"/>
    <property type="project" value="UniProtKB-EC"/>
</dbReference>
<evidence type="ECO:0000256" key="2">
    <source>
        <dbReference type="ARBA" id="ARBA00012528"/>
    </source>
</evidence>
<dbReference type="Gene3D" id="3.30.70.270">
    <property type="match status" value="1"/>
</dbReference>
<dbReference type="NCBIfam" id="TIGR00254">
    <property type="entry name" value="GGDEF"/>
    <property type="match status" value="1"/>
</dbReference>
<dbReference type="CDD" id="cd01949">
    <property type="entry name" value="GGDEF"/>
    <property type="match status" value="1"/>
</dbReference>
<keyword evidence="4" id="KW-0812">Transmembrane</keyword>
<evidence type="ECO:0000256" key="1">
    <source>
        <dbReference type="ARBA" id="ARBA00001946"/>
    </source>
</evidence>
<comment type="cofactor">
    <cofactor evidence="1">
        <name>Mg(2+)</name>
        <dbReference type="ChEBI" id="CHEBI:18420"/>
    </cofactor>
</comment>
<dbReference type="GO" id="GO:1902201">
    <property type="term" value="P:negative regulation of bacterial-type flagellum-dependent cell motility"/>
    <property type="evidence" value="ECO:0007669"/>
    <property type="project" value="TreeGrafter"/>
</dbReference>
<dbReference type="PANTHER" id="PTHR45138">
    <property type="entry name" value="REGULATORY COMPONENTS OF SENSORY TRANSDUCTION SYSTEM"/>
    <property type="match status" value="1"/>
</dbReference>
<evidence type="ECO:0000256" key="3">
    <source>
        <dbReference type="ARBA" id="ARBA00034247"/>
    </source>
</evidence>
<protein>
    <recommendedName>
        <fullName evidence="2">diguanylate cyclase</fullName>
        <ecNumber evidence="2">2.7.7.65</ecNumber>
    </recommendedName>
</protein>
<dbReference type="InterPro" id="IPR000160">
    <property type="entry name" value="GGDEF_dom"/>
</dbReference>
<dbReference type="SUPFAM" id="SSF55073">
    <property type="entry name" value="Nucleotide cyclase"/>
    <property type="match status" value="1"/>
</dbReference>
<evidence type="ECO:0000256" key="4">
    <source>
        <dbReference type="SAM" id="Phobius"/>
    </source>
</evidence>
<proteinExistence type="predicted"/>
<dbReference type="RefSeq" id="WP_160797776.1">
    <property type="nucleotide sequence ID" value="NZ_WRPA01000015.1"/>
</dbReference>
<comment type="catalytic activity">
    <reaction evidence="3">
        <text>2 GTP = 3',3'-c-di-GMP + 2 diphosphate</text>
        <dbReference type="Rhea" id="RHEA:24898"/>
        <dbReference type="ChEBI" id="CHEBI:33019"/>
        <dbReference type="ChEBI" id="CHEBI:37565"/>
        <dbReference type="ChEBI" id="CHEBI:58805"/>
        <dbReference type="EC" id="2.7.7.65"/>
    </reaction>
</comment>
<dbReference type="FunFam" id="3.30.70.270:FF:000001">
    <property type="entry name" value="Diguanylate cyclase domain protein"/>
    <property type="match status" value="1"/>
</dbReference>
<feature type="transmembrane region" description="Helical" evidence="4">
    <location>
        <begin position="168"/>
        <end position="190"/>
    </location>
</feature>
<accession>A0A6L7I0I5</accession>
<dbReference type="AlphaFoldDB" id="A0A6L7I0I5"/>
<feature type="transmembrane region" description="Helical" evidence="4">
    <location>
        <begin position="87"/>
        <end position="107"/>
    </location>
</feature>
<feature type="domain" description="GGDEF" evidence="5">
    <location>
        <begin position="244"/>
        <end position="379"/>
    </location>
</feature>
<dbReference type="Proteomes" id="UP000474778">
    <property type="component" value="Unassembled WGS sequence"/>
</dbReference>
<dbReference type="InterPro" id="IPR033444">
    <property type="entry name" value="MASE5"/>
</dbReference>
<keyword evidence="4" id="KW-0472">Membrane</keyword>
<evidence type="ECO:0000313" key="7">
    <source>
        <dbReference type="Proteomes" id="UP000474778"/>
    </source>
</evidence>
<dbReference type="PANTHER" id="PTHR45138:SF9">
    <property type="entry name" value="DIGUANYLATE CYCLASE DGCM-RELATED"/>
    <property type="match status" value="1"/>
</dbReference>
<dbReference type="GO" id="GO:0043709">
    <property type="term" value="P:cell adhesion involved in single-species biofilm formation"/>
    <property type="evidence" value="ECO:0007669"/>
    <property type="project" value="TreeGrafter"/>
</dbReference>
<keyword evidence="7" id="KW-1185">Reference proteome</keyword>
<feature type="transmembrane region" description="Helical" evidence="4">
    <location>
        <begin position="26"/>
        <end position="44"/>
    </location>
</feature>
<dbReference type="EMBL" id="WRPA01000015">
    <property type="protein sequence ID" value="MXR70052.1"/>
    <property type="molecule type" value="Genomic_DNA"/>
</dbReference>
<dbReference type="Pfam" id="PF17178">
    <property type="entry name" value="MASE5"/>
    <property type="match status" value="1"/>
</dbReference>
<dbReference type="EC" id="2.7.7.65" evidence="2"/>
<sequence length="391" mass="43896">MNSKPKSFDELLVQETHIYLCRSVKWTAYLSVFLLVAIFIATVLQKNHLLTLPDLLVLEMPTLCIAFFGLAGILYRQPEKHRMGLVLAYLLVLEVAWIYFVVGHYWLTSSYDLMGAHGALAAVDSVTDVLVFTFAISLFPVRRWLIISVVPLLLVNLVTRLIEIPENPIFALTKFVCLLVIIITGQKVLLQWFRKAILRDAEKQQLLQQFKRMALIDGLTELSNRRHFDEVLALEIKAAERTGDPLSVILLDVDFFKRLNDSQGHSEGDRALVRFAEVLHGVASRPRDLAARYGGEEFAIILPDTGLDGARHIAEQIRVELKAAELSHPDSTLGDYVTVSQGVCLWQPGLDACDLLASVDQLLYQSKSQGRDRFSCGIAKKEADEELVSPI</sequence>
<evidence type="ECO:0000313" key="6">
    <source>
        <dbReference type="EMBL" id="MXR70052.1"/>
    </source>
</evidence>
<feature type="transmembrane region" description="Helical" evidence="4">
    <location>
        <begin position="56"/>
        <end position="75"/>
    </location>
</feature>
<feature type="transmembrane region" description="Helical" evidence="4">
    <location>
        <begin position="144"/>
        <end position="162"/>
    </location>
</feature>
<comment type="caution">
    <text evidence="6">The sequence shown here is derived from an EMBL/GenBank/DDBJ whole genome shotgun (WGS) entry which is preliminary data.</text>
</comment>
<dbReference type="GO" id="GO:0005886">
    <property type="term" value="C:plasma membrane"/>
    <property type="evidence" value="ECO:0007669"/>
    <property type="project" value="TreeGrafter"/>
</dbReference>
<dbReference type="InterPro" id="IPR043128">
    <property type="entry name" value="Rev_trsase/Diguanyl_cyclase"/>
</dbReference>
<evidence type="ECO:0000259" key="5">
    <source>
        <dbReference type="PROSITE" id="PS50887"/>
    </source>
</evidence>
<dbReference type="InterPro" id="IPR029787">
    <property type="entry name" value="Nucleotide_cyclase"/>
</dbReference>
<name>A0A6L7I0I5_9GAMM</name>
<gene>
    <name evidence="6" type="ORF">GNT65_15415</name>
</gene>
<dbReference type="Pfam" id="PF00990">
    <property type="entry name" value="GGDEF"/>
    <property type="match status" value="1"/>
</dbReference>
<keyword evidence="4" id="KW-1133">Transmembrane helix</keyword>
<feature type="transmembrane region" description="Helical" evidence="4">
    <location>
        <begin position="119"/>
        <end position="139"/>
    </location>
</feature>
<dbReference type="PROSITE" id="PS50887">
    <property type="entry name" value="GGDEF"/>
    <property type="match status" value="1"/>
</dbReference>
<organism evidence="6 7">
    <name type="scientific">Shewanella insulae</name>
    <dbReference type="NCBI Taxonomy" id="2681496"/>
    <lineage>
        <taxon>Bacteria</taxon>
        <taxon>Pseudomonadati</taxon>
        <taxon>Pseudomonadota</taxon>
        <taxon>Gammaproteobacteria</taxon>
        <taxon>Alteromonadales</taxon>
        <taxon>Shewanellaceae</taxon>
        <taxon>Shewanella</taxon>
    </lineage>
</organism>